<feature type="signal peptide" evidence="1">
    <location>
        <begin position="1"/>
        <end position="18"/>
    </location>
</feature>
<protein>
    <submittedName>
        <fullName evidence="2">Uncharacterized protein</fullName>
    </submittedName>
</protein>
<keyword evidence="1" id="KW-0732">Signal</keyword>
<evidence type="ECO:0000313" key="2">
    <source>
        <dbReference type="EMBL" id="KAK7476450.1"/>
    </source>
</evidence>
<organism evidence="2 3">
    <name type="scientific">Batillaria attramentaria</name>
    <dbReference type="NCBI Taxonomy" id="370345"/>
    <lineage>
        <taxon>Eukaryota</taxon>
        <taxon>Metazoa</taxon>
        <taxon>Spiralia</taxon>
        <taxon>Lophotrochozoa</taxon>
        <taxon>Mollusca</taxon>
        <taxon>Gastropoda</taxon>
        <taxon>Caenogastropoda</taxon>
        <taxon>Sorbeoconcha</taxon>
        <taxon>Cerithioidea</taxon>
        <taxon>Batillariidae</taxon>
        <taxon>Batillaria</taxon>
    </lineage>
</organism>
<feature type="chain" id="PRO_5044775532" evidence="1">
    <location>
        <begin position="19"/>
        <end position="95"/>
    </location>
</feature>
<reference evidence="2 3" key="1">
    <citation type="journal article" date="2023" name="Sci. Data">
        <title>Genome assembly of the Korean intertidal mud-creeper Batillaria attramentaria.</title>
        <authorList>
            <person name="Patra A.K."/>
            <person name="Ho P.T."/>
            <person name="Jun S."/>
            <person name="Lee S.J."/>
            <person name="Kim Y."/>
            <person name="Won Y.J."/>
        </authorList>
    </citation>
    <scope>NUCLEOTIDE SEQUENCE [LARGE SCALE GENOMIC DNA]</scope>
    <source>
        <strain evidence="2">Wonlab-2016</strain>
    </source>
</reference>
<dbReference type="Proteomes" id="UP001519460">
    <property type="component" value="Unassembled WGS sequence"/>
</dbReference>
<dbReference type="EMBL" id="JACVVK020000375">
    <property type="protein sequence ID" value="KAK7476450.1"/>
    <property type="molecule type" value="Genomic_DNA"/>
</dbReference>
<comment type="caution">
    <text evidence="2">The sequence shown here is derived from an EMBL/GenBank/DDBJ whole genome shotgun (WGS) entry which is preliminary data.</text>
</comment>
<evidence type="ECO:0000313" key="3">
    <source>
        <dbReference type="Proteomes" id="UP001519460"/>
    </source>
</evidence>
<dbReference type="AlphaFoldDB" id="A0ABD0JN64"/>
<name>A0ABD0JN64_9CAEN</name>
<keyword evidence="3" id="KW-1185">Reference proteome</keyword>
<evidence type="ECO:0000256" key="1">
    <source>
        <dbReference type="SAM" id="SignalP"/>
    </source>
</evidence>
<proteinExistence type="predicted"/>
<gene>
    <name evidence="2" type="ORF">BaRGS_00032285</name>
</gene>
<accession>A0ABD0JN64</accession>
<sequence length="95" mass="10339">MSALRVVVFVALVGIVLGQLGDPNPQGVNATRGTKDPISLIGSLVKTVSLTDPVHFTTSLHLCIIKRYRWSQEPYQRDGGSFAKQSHSQTLFVTS</sequence>